<evidence type="ECO:0000256" key="7">
    <source>
        <dbReference type="SAM" id="MobiDB-lite"/>
    </source>
</evidence>
<proteinExistence type="predicted"/>
<keyword evidence="2 6" id="KW-0805">Transcription regulation</keyword>
<feature type="domain" description="PPC" evidence="8">
    <location>
        <begin position="42"/>
        <end position="185"/>
    </location>
</feature>
<keyword evidence="11" id="KW-1185">Reference proteome</keyword>
<dbReference type="Pfam" id="PF03479">
    <property type="entry name" value="PCC"/>
    <property type="match status" value="1"/>
</dbReference>
<dbReference type="ExpressionAtlas" id="A0A0R0II04">
    <property type="expression patterns" value="baseline and differential"/>
</dbReference>
<dbReference type="InterPro" id="IPR039605">
    <property type="entry name" value="AHL"/>
</dbReference>
<feature type="compositionally biased region" description="Polar residues" evidence="7">
    <location>
        <begin position="219"/>
        <end position="229"/>
    </location>
</feature>
<evidence type="ECO:0000256" key="2">
    <source>
        <dbReference type="ARBA" id="ARBA00023015"/>
    </source>
</evidence>
<dbReference type="Proteomes" id="UP000008827">
    <property type="component" value="Chromosome 9"/>
</dbReference>
<dbReference type="SUPFAM" id="SSF117856">
    <property type="entry name" value="AF0104/ALDC/Ptd012-like"/>
    <property type="match status" value="1"/>
</dbReference>
<dbReference type="Gramene" id="KRH38724">
    <property type="protein sequence ID" value="KRH38724"/>
    <property type="gene ID" value="GLYMA_09G153600"/>
</dbReference>
<keyword evidence="3 6" id="KW-0238">DNA-binding</keyword>
<keyword evidence="5 6" id="KW-0539">Nucleus</keyword>
<reference evidence="9" key="3">
    <citation type="submission" date="2018-07" db="EMBL/GenBank/DDBJ databases">
        <title>WGS assembly of Glycine max.</title>
        <authorList>
            <person name="Schmutz J."/>
            <person name="Cannon S."/>
            <person name="Schlueter J."/>
            <person name="Ma J."/>
            <person name="Mitros T."/>
            <person name="Nelson W."/>
            <person name="Hyten D."/>
            <person name="Song Q."/>
            <person name="Thelen J."/>
            <person name="Cheng J."/>
            <person name="Xu D."/>
            <person name="Hellsten U."/>
            <person name="May G."/>
            <person name="Yu Y."/>
            <person name="Sakurai T."/>
            <person name="Umezawa T."/>
            <person name="Bhattacharyya M."/>
            <person name="Sandhu D."/>
            <person name="Valliyodan B."/>
            <person name="Lindquist E."/>
            <person name="Peto M."/>
            <person name="Grant D."/>
            <person name="Shu S."/>
            <person name="Goodstein D."/>
            <person name="Barry K."/>
            <person name="Futrell-Griggs M."/>
            <person name="Abernathy B."/>
            <person name="Du J."/>
            <person name="Tian Z."/>
            <person name="Zhu L."/>
            <person name="Gill N."/>
            <person name="Joshi T."/>
            <person name="Libault M."/>
            <person name="Sethuraman A."/>
            <person name="Zhang X."/>
            <person name="Shinozaki K."/>
            <person name="Nguyen H."/>
            <person name="Wing R."/>
            <person name="Cregan P."/>
            <person name="Specht J."/>
            <person name="Grimwood J."/>
            <person name="Rokhsar D."/>
            <person name="Stacey G."/>
            <person name="Shoemaker R."/>
            <person name="Jackson S."/>
        </authorList>
    </citation>
    <scope>NUCLEOTIDE SEQUENCE</scope>
    <source>
        <tissue evidence="9">Callus</tissue>
    </source>
</reference>
<dbReference type="PANTHER" id="PTHR31500">
    <property type="entry name" value="AT-HOOK MOTIF NUCLEAR-LOCALIZED PROTEIN 9"/>
    <property type="match status" value="1"/>
</dbReference>
<dbReference type="AlphaFoldDB" id="A0A0R0II04"/>
<evidence type="ECO:0000313" key="10">
    <source>
        <dbReference type="EnsemblPlants" id="KRH38724"/>
    </source>
</evidence>
<evidence type="ECO:0000313" key="9">
    <source>
        <dbReference type="EMBL" id="KRH38724.1"/>
    </source>
</evidence>
<protein>
    <recommendedName>
        <fullName evidence="6">AT-hook motif nuclear-localized protein</fullName>
    </recommendedName>
</protein>
<dbReference type="CDD" id="cd11378">
    <property type="entry name" value="DUF296"/>
    <property type="match status" value="1"/>
</dbReference>
<sequence>MCVFPHHEEVGMDVEIDFNPLFLKCSSCLGYNSCDGIAYSVGANFTPHILTVNEGEDVTMKIMSFSQQGCQAICILSANGTISNVTLRQPTSSGGTLTYEGRFEILSLSGSYITTENGLTKSRSGGMSISLAAPDGRVMGGGLAGLLVAAGPVQVVVASFVPGHQLEQQKPKKPRVEHISMAAPTYVNPTSAEEIRIGLGGVKPIMTPAAFQVHHIFGNGQSSGNSASDDSAPFPENESNPSHADAGVAC</sequence>
<evidence type="ECO:0000313" key="11">
    <source>
        <dbReference type="Proteomes" id="UP000008827"/>
    </source>
</evidence>
<reference evidence="9 10" key="1">
    <citation type="journal article" date="2010" name="Nature">
        <title>Genome sequence of the palaeopolyploid soybean.</title>
        <authorList>
            <person name="Schmutz J."/>
            <person name="Cannon S.B."/>
            <person name="Schlueter J."/>
            <person name="Ma J."/>
            <person name="Mitros T."/>
            <person name="Nelson W."/>
            <person name="Hyten D.L."/>
            <person name="Song Q."/>
            <person name="Thelen J.J."/>
            <person name="Cheng J."/>
            <person name="Xu D."/>
            <person name="Hellsten U."/>
            <person name="May G.D."/>
            <person name="Yu Y."/>
            <person name="Sakurai T."/>
            <person name="Umezawa T."/>
            <person name="Bhattacharyya M.K."/>
            <person name="Sandhu D."/>
            <person name="Valliyodan B."/>
            <person name="Lindquist E."/>
            <person name="Peto M."/>
            <person name="Grant D."/>
            <person name="Shu S."/>
            <person name="Goodstein D."/>
            <person name="Barry K."/>
            <person name="Futrell-Griggs M."/>
            <person name="Abernathy B."/>
            <person name="Du J."/>
            <person name="Tian Z."/>
            <person name="Zhu L."/>
            <person name="Gill N."/>
            <person name="Joshi T."/>
            <person name="Libault M."/>
            <person name="Sethuraman A."/>
            <person name="Zhang X.-C."/>
            <person name="Shinozaki K."/>
            <person name="Nguyen H.T."/>
            <person name="Wing R.A."/>
            <person name="Cregan P."/>
            <person name="Specht J."/>
            <person name="Grimwood J."/>
            <person name="Rokhsar D."/>
            <person name="Stacey G."/>
            <person name="Shoemaker R.C."/>
            <person name="Jackson S.A."/>
        </authorList>
    </citation>
    <scope>NUCLEOTIDE SEQUENCE</scope>
    <source>
        <strain evidence="10">cv. Williams 82</strain>
        <tissue evidence="9">Callus</tissue>
    </source>
</reference>
<evidence type="ECO:0000256" key="6">
    <source>
        <dbReference type="RuleBase" id="RU367031"/>
    </source>
</evidence>
<evidence type="ECO:0000256" key="3">
    <source>
        <dbReference type="ARBA" id="ARBA00023125"/>
    </source>
</evidence>
<organism evidence="9">
    <name type="scientific">Glycine max</name>
    <name type="common">Soybean</name>
    <name type="synonym">Glycine hispida</name>
    <dbReference type="NCBI Taxonomy" id="3847"/>
    <lineage>
        <taxon>Eukaryota</taxon>
        <taxon>Viridiplantae</taxon>
        <taxon>Streptophyta</taxon>
        <taxon>Embryophyta</taxon>
        <taxon>Tracheophyta</taxon>
        <taxon>Spermatophyta</taxon>
        <taxon>Magnoliopsida</taxon>
        <taxon>eudicotyledons</taxon>
        <taxon>Gunneridae</taxon>
        <taxon>Pentapetalae</taxon>
        <taxon>rosids</taxon>
        <taxon>fabids</taxon>
        <taxon>Fabales</taxon>
        <taxon>Fabaceae</taxon>
        <taxon>Papilionoideae</taxon>
        <taxon>50 kb inversion clade</taxon>
        <taxon>NPAAA clade</taxon>
        <taxon>indigoferoid/millettioid clade</taxon>
        <taxon>Phaseoleae</taxon>
        <taxon>Glycine</taxon>
        <taxon>Glycine subgen. Soja</taxon>
    </lineage>
</organism>
<gene>
    <name evidence="10" type="primary">LOC102667678</name>
    <name evidence="9" type="ORF">GLYMA_09G153600</name>
</gene>
<dbReference type="PANTHER" id="PTHR31500:SF18">
    <property type="entry name" value="AT-HOOK MOTIF NUCLEAR-LOCALIZED PROTEIN 3"/>
    <property type="match status" value="1"/>
</dbReference>
<evidence type="ECO:0000256" key="5">
    <source>
        <dbReference type="ARBA" id="ARBA00023242"/>
    </source>
</evidence>
<keyword evidence="4 6" id="KW-0804">Transcription</keyword>
<comment type="domain">
    <text evidence="6">The PPC domain mediates interactions between AHL proteins.</text>
</comment>
<evidence type="ECO:0000256" key="4">
    <source>
        <dbReference type="ARBA" id="ARBA00023163"/>
    </source>
</evidence>
<dbReference type="EnsemblPlants" id="KRH38724">
    <property type="protein sequence ID" value="KRH38724"/>
    <property type="gene ID" value="GLYMA_09G153600"/>
</dbReference>
<accession>A0A0R0II04</accession>
<dbReference type="PROSITE" id="PS51742">
    <property type="entry name" value="PPC"/>
    <property type="match status" value="1"/>
</dbReference>
<dbReference type="FunFam" id="3.30.1330.80:FF:000003">
    <property type="entry name" value="AT-hook motif nuclear-localized protein 1-like"/>
    <property type="match status" value="1"/>
</dbReference>
<feature type="region of interest" description="Disordered" evidence="7">
    <location>
        <begin position="217"/>
        <end position="250"/>
    </location>
</feature>
<dbReference type="GO" id="GO:0005634">
    <property type="term" value="C:nucleus"/>
    <property type="evidence" value="ECO:0007669"/>
    <property type="project" value="UniProtKB-SubCell"/>
</dbReference>
<comment type="function">
    <text evidence="6">Transcription factor that specifically binds AT-rich DNA sequences related to the nuclear matrix attachment regions (MARs).</text>
</comment>
<dbReference type="Gene3D" id="3.30.1330.80">
    <property type="entry name" value="Hypothetical protein, similar to alpha- acetolactate decarboxylase, domain 2"/>
    <property type="match status" value="1"/>
</dbReference>
<evidence type="ECO:0000256" key="1">
    <source>
        <dbReference type="ARBA" id="ARBA00004123"/>
    </source>
</evidence>
<dbReference type="InterPro" id="IPR005175">
    <property type="entry name" value="PPC_dom"/>
</dbReference>
<reference evidence="10" key="2">
    <citation type="submission" date="2018-02" db="UniProtKB">
        <authorList>
            <consortium name="EnsemblPlants"/>
        </authorList>
    </citation>
    <scope>IDENTIFICATION</scope>
    <source>
        <strain evidence="10">Williams 82</strain>
    </source>
</reference>
<evidence type="ECO:0000259" key="8">
    <source>
        <dbReference type="PROSITE" id="PS51742"/>
    </source>
</evidence>
<dbReference type="EMBL" id="CM000842">
    <property type="protein sequence ID" value="KRH38724.1"/>
    <property type="molecule type" value="Genomic_DNA"/>
</dbReference>
<comment type="subcellular location">
    <subcellularLocation>
        <location evidence="1 6">Nucleus</location>
    </subcellularLocation>
</comment>
<dbReference type="GO" id="GO:0003680">
    <property type="term" value="F:minor groove of adenine-thymine-rich DNA binding"/>
    <property type="evidence" value="ECO:0007669"/>
    <property type="project" value="UniProtKB-UniRule"/>
</dbReference>
<name>A0A0R0II04_SOYBN</name>